<keyword evidence="5" id="KW-0808">Transferase</keyword>
<feature type="transmembrane region" description="Helical" evidence="12">
    <location>
        <begin position="887"/>
        <end position="903"/>
    </location>
</feature>
<evidence type="ECO:0000256" key="10">
    <source>
        <dbReference type="ARBA" id="ARBA00023180"/>
    </source>
</evidence>
<dbReference type="PANTHER" id="PTHR23071:SF1">
    <property type="entry name" value="GPI ETHANOLAMINE PHOSPHATE TRANSFERASE 3"/>
    <property type="match status" value="1"/>
</dbReference>
<dbReference type="InterPro" id="IPR017850">
    <property type="entry name" value="Alkaline_phosphatase_core_sf"/>
</dbReference>
<dbReference type="GO" id="GO:0006506">
    <property type="term" value="P:GPI anchor biosynthetic process"/>
    <property type="evidence" value="ECO:0007669"/>
    <property type="project" value="UniProtKB-UniPathway"/>
</dbReference>
<feature type="transmembrane region" description="Helical" evidence="12">
    <location>
        <begin position="1015"/>
        <end position="1032"/>
    </location>
</feature>
<dbReference type="Gene3D" id="3.40.720.10">
    <property type="entry name" value="Alkaline Phosphatase, subunit A"/>
    <property type="match status" value="1"/>
</dbReference>
<feature type="transmembrane region" description="Helical" evidence="12">
    <location>
        <begin position="714"/>
        <end position="732"/>
    </location>
</feature>
<keyword evidence="4" id="KW-0337">GPI-anchor biosynthesis</keyword>
<sequence length="1082" mass="126032">MEAINVDVDDQAIICQEGEESDHDDDKDDSRSVANNRLFYQYSQYLMSMYRQIGFFLMRFELPLYSQCDVLPFAREDTRHTTPLLSEYTKPSEWKWNHNDPSQDSVKSKSSCWMPSRFNRSILLFVDALRYDFVAPVNTTTTATTKSNRIMTNNQLKHIQHLLVTQPHNTLLYRFYADPPTVTSQRIKGITTGSLPTFIDIGSNFNSPAVAEDNLIRQLTDTIRKKRTVFVGDDTWTNMYPKMFYKSYPFSSFFVHDLDTVDFGVMDQTNKMLSPLKQSNTKPFDPREIQEVDLDRGNRQHRSPSKEKRRQKRQHTRSSSAEESIVDNDWDIIIGHLLGVDHVGHSHGPYNPSMKLKLNQFNLYFKDIIERMDNDTLLVIMGDHGMTNQGTHSGSSKEETDAALFFYAKNQVINASIPYNLFNHDPKATVDRKVDQIDFISTYSLLMGVPIGYNSLGKAIPELFISTSKTLPNGQVRVEKSWPTLLDATRLSTWSIKRYVDSYRQAVPSSELAANSETLTKFYGILDDADQRYSRVSSSIQSNQPVSEFEYIKMKKKKKKKKKEIISYSMIAIYSSCFHYYFGESKQQSFGFILLGHLVIWTNIGLIITICQNWFNTINIQQYKRIKIGRLKEQTRTVAMTIGLVLVFFLATYPPFQLINDSFLKMQNIESYYDFIYTQIKKVIGIPVGLLSILSLLPTPIYNRVLKKEIAKQIVWFVLLFGSICLSSREYINLYKGWLYNIESINESNLFTFDSILKLSFNNFITWCWTIPSLYFIFNNIYNQNNQNNNNKLKYSTCLLCLTIYWILDSIKHLNDVQPNWIIKSFPVWIIYSITIYSIIKIIINNNNYNSNNNCNNDNLFLNQYLKIIIPMIILLCTLLGPRNVVGFVWMLVQYIIIAKIMINIKKDWIKNNNNNNNGQMKLIYSIFQTTHWIVTITTLFYLSLFHFHSTGHEYGLGSLQLDCAFIGFQGLNQIRAAFMILLNTFSSTIIYFLSIPIFIIIFNNNSNNNGRLEFKKHLMILFLMVLFWYQLNMKKTQCTVLTPTTTHQQHRTEREDRIVKEETSFVKSNLEHRDLQHNRDT</sequence>
<evidence type="ECO:0000256" key="1">
    <source>
        <dbReference type="ARBA" id="ARBA00004477"/>
    </source>
</evidence>
<evidence type="ECO:0000256" key="11">
    <source>
        <dbReference type="SAM" id="MobiDB-lite"/>
    </source>
</evidence>
<feature type="transmembrane region" description="Helical" evidence="12">
    <location>
        <begin position="594"/>
        <end position="616"/>
    </location>
</feature>
<gene>
    <name evidence="13" type="ORF">DFA_08221</name>
</gene>
<evidence type="ECO:0008006" key="15">
    <source>
        <dbReference type="Google" id="ProtNLM"/>
    </source>
</evidence>
<protein>
    <recommendedName>
        <fullName evidence="15">GPI ethanolamine phosphate transferase 3</fullName>
    </recommendedName>
</protein>
<dbReference type="UniPathway" id="UPA00196"/>
<dbReference type="PANTHER" id="PTHR23071">
    <property type="entry name" value="PHOSPHATIDYLINOSITOL GLYCAN"/>
    <property type="match status" value="1"/>
</dbReference>
<feature type="compositionally biased region" description="Basic and acidic residues" evidence="11">
    <location>
        <begin position="284"/>
        <end position="298"/>
    </location>
</feature>
<keyword evidence="7" id="KW-0256">Endoplasmic reticulum</keyword>
<feature type="transmembrane region" description="Helical" evidence="12">
    <location>
        <begin position="764"/>
        <end position="783"/>
    </location>
</feature>
<feature type="transmembrane region" description="Helical" evidence="12">
    <location>
        <begin position="565"/>
        <end position="582"/>
    </location>
</feature>
<keyword evidence="10" id="KW-0325">Glycoprotein</keyword>
<comment type="subcellular location">
    <subcellularLocation>
        <location evidence="1">Endoplasmic reticulum membrane</location>
        <topology evidence="1">Multi-pass membrane protein</topology>
    </subcellularLocation>
</comment>
<dbReference type="InterPro" id="IPR002591">
    <property type="entry name" value="Phosphodiest/P_Trfase"/>
</dbReference>
<accession>F4Q5H2</accession>
<dbReference type="GO" id="GO:0005789">
    <property type="term" value="C:endoplasmic reticulum membrane"/>
    <property type="evidence" value="ECO:0007669"/>
    <property type="project" value="UniProtKB-SubCell"/>
</dbReference>
<dbReference type="EMBL" id="GL883021">
    <property type="protein sequence ID" value="EGG17231.1"/>
    <property type="molecule type" value="Genomic_DNA"/>
</dbReference>
<evidence type="ECO:0000256" key="8">
    <source>
        <dbReference type="ARBA" id="ARBA00022989"/>
    </source>
</evidence>
<evidence type="ECO:0000256" key="6">
    <source>
        <dbReference type="ARBA" id="ARBA00022692"/>
    </source>
</evidence>
<evidence type="ECO:0000256" key="7">
    <source>
        <dbReference type="ARBA" id="ARBA00022824"/>
    </source>
</evidence>
<comment type="pathway">
    <text evidence="2">Glycolipid biosynthesis; glycosylphosphatidylinositol-anchor biosynthesis.</text>
</comment>
<dbReference type="Pfam" id="PF01663">
    <property type="entry name" value="Phosphodiest"/>
    <property type="match status" value="1"/>
</dbReference>
<dbReference type="InterPro" id="IPR039524">
    <property type="entry name" value="PIGO/GPI13"/>
</dbReference>
<reference evidence="14" key="1">
    <citation type="journal article" date="2011" name="Genome Res.">
        <title>Phylogeny-wide analysis of social amoeba genomes highlights ancient origins for complex intercellular communication.</title>
        <authorList>
            <person name="Heidel A.J."/>
            <person name="Lawal H.M."/>
            <person name="Felder M."/>
            <person name="Schilde C."/>
            <person name="Helps N.R."/>
            <person name="Tunggal B."/>
            <person name="Rivero F."/>
            <person name="John U."/>
            <person name="Schleicher M."/>
            <person name="Eichinger L."/>
            <person name="Platzer M."/>
            <person name="Noegel A.A."/>
            <person name="Schaap P."/>
            <person name="Gloeckner G."/>
        </authorList>
    </citation>
    <scope>NUCLEOTIDE SEQUENCE [LARGE SCALE GENOMIC DNA]</scope>
    <source>
        <strain evidence="14">SH3</strain>
    </source>
</reference>
<feature type="transmembrane region" description="Helical" evidence="12">
    <location>
        <begin position="637"/>
        <end position="656"/>
    </location>
</feature>
<dbReference type="OMA" id="QHRTERE"/>
<keyword evidence="6 12" id="KW-0812">Transmembrane</keyword>
<evidence type="ECO:0000256" key="12">
    <source>
        <dbReference type="SAM" id="Phobius"/>
    </source>
</evidence>
<dbReference type="KEGG" id="dfa:DFA_08221"/>
<evidence type="ECO:0000256" key="4">
    <source>
        <dbReference type="ARBA" id="ARBA00022502"/>
    </source>
</evidence>
<evidence type="ECO:0000256" key="9">
    <source>
        <dbReference type="ARBA" id="ARBA00023136"/>
    </source>
</evidence>
<keyword evidence="8 12" id="KW-1133">Transmembrane helix</keyword>
<dbReference type="SUPFAM" id="SSF53649">
    <property type="entry name" value="Alkaline phosphatase-like"/>
    <property type="match status" value="1"/>
</dbReference>
<dbReference type="GeneID" id="14868629"/>
<dbReference type="AlphaFoldDB" id="F4Q5H2"/>
<feature type="region of interest" description="Disordered" evidence="11">
    <location>
        <begin position="274"/>
        <end position="322"/>
    </location>
</feature>
<feature type="transmembrane region" description="Helical" evidence="12">
    <location>
        <begin position="865"/>
        <end position="881"/>
    </location>
</feature>
<feature type="transmembrane region" description="Helical" evidence="12">
    <location>
        <begin position="826"/>
        <end position="844"/>
    </location>
</feature>
<feature type="transmembrane region" description="Helical" evidence="12">
    <location>
        <begin position="795"/>
        <end position="814"/>
    </location>
</feature>
<keyword evidence="9 12" id="KW-0472">Membrane</keyword>
<proteinExistence type="inferred from homology"/>
<dbReference type="GO" id="GO:0051377">
    <property type="term" value="F:mannose-ethanolamine phosphotransferase activity"/>
    <property type="evidence" value="ECO:0007669"/>
    <property type="project" value="InterPro"/>
</dbReference>
<evidence type="ECO:0000313" key="14">
    <source>
        <dbReference type="Proteomes" id="UP000007797"/>
    </source>
</evidence>
<dbReference type="CDD" id="cd16023">
    <property type="entry name" value="GPI_EPT_3"/>
    <property type="match status" value="1"/>
</dbReference>
<feature type="transmembrane region" description="Helical" evidence="12">
    <location>
        <begin position="683"/>
        <end position="702"/>
    </location>
</feature>
<dbReference type="STRING" id="1054147.F4Q5H2"/>
<feature type="transmembrane region" description="Helical" evidence="12">
    <location>
        <begin position="923"/>
        <end position="943"/>
    </location>
</feature>
<evidence type="ECO:0000256" key="2">
    <source>
        <dbReference type="ARBA" id="ARBA00004687"/>
    </source>
</evidence>
<dbReference type="OrthoDB" id="272139at2759"/>
<keyword evidence="14" id="KW-1185">Reference proteome</keyword>
<dbReference type="RefSeq" id="XP_004355715.1">
    <property type="nucleotide sequence ID" value="XM_004355662.1"/>
</dbReference>
<evidence type="ECO:0000256" key="5">
    <source>
        <dbReference type="ARBA" id="ARBA00022679"/>
    </source>
</evidence>
<organism evidence="13 14">
    <name type="scientific">Cavenderia fasciculata</name>
    <name type="common">Slime mold</name>
    <name type="synonym">Dictyostelium fasciculatum</name>
    <dbReference type="NCBI Taxonomy" id="261658"/>
    <lineage>
        <taxon>Eukaryota</taxon>
        <taxon>Amoebozoa</taxon>
        <taxon>Evosea</taxon>
        <taxon>Eumycetozoa</taxon>
        <taxon>Dictyostelia</taxon>
        <taxon>Acytosteliales</taxon>
        <taxon>Cavenderiaceae</taxon>
        <taxon>Cavenderia</taxon>
    </lineage>
</organism>
<name>F4Q5H2_CACFS</name>
<feature type="compositionally biased region" description="Basic residues" evidence="11">
    <location>
        <begin position="299"/>
        <end position="316"/>
    </location>
</feature>
<dbReference type="InterPro" id="IPR037675">
    <property type="entry name" value="PIG-O_N"/>
</dbReference>
<feature type="transmembrane region" description="Helical" evidence="12">
    <location>
        <begin position="979"/>
        <end position="1003"/>
    </location>
</feature>
<evidence type="ECO:0000256" key="3">
    <source>
        <dbReference type="ARBA" id="ARBA00008695"/>
    </source>
</evidence>
<evidence type="ECO:0000313" key="13">
    <source>
        <dbReference type="EMBL" id="EGG17231.1"/>
    </source>
</evidence>
<dbReference type="Proteomes" id="UP000007797">
    <property type="component" value="Unassembled WGS sequence"/>
</dbReference>
<comment type="similarity">
    <text evidence="3">Belongs to the PIGG/PIGN/PIGO family. PIGO subfamily.</text>
</comment>